<dbReference type="OrthoDB" id="1363300at2"/>
<dbReference type="EMBL" id="SBII01000008">
    <property type="protein sequence ID" value="RWW99708.1"/>
    <property type="molecule type" value="Genomic_DNA"/>
</dbReference>
<dbReference type="AlphaFoldDB" id="A0A3S4T0Q6"/>
<organism evidence="1 2">
    <name type="scientific">Flavobacterium cerinum</name>
    <dbReference type="NCBI Taxonomy" id="2502784"/>
    <lineage>
        <taxon>Bacteria</taxon>
        <taxon>Pseudomonadati</taxon>
        <taxon>Bacteroidota</taxon>
        <taxon>Flavobacteriia</taxon>
        <taxon>Flavobacteriales</taxon>
        <taxon>Flavobacteriaceae</taxon>
        <taxon>Flavobacterium</taxon>
    </lineage>
</organism>
<dbReference type="Proteomes" id="UP000287527">
    <property type="component" value="Unassembled WGS sequence"/>
</dbReference>
<dbReference type="RefSeq" id="WP_128390257.1">
    <property type="nucleotide sequence ID" value="NZ_SBII01000008.1"/>
</dbReference>
<sequence>MTRYETILNLGDDFIKLMGKNLIPVHVLDWKVYYEAYLKEAEILCKKYGRPKKTRAAGIVADDYKISERNMFYIISFMEGS</sequence>
<name>A0A3S4T0Q6_9FLAO</name>
<comment type="caution">
    <text evidence="1">The sequence shown here is derived from an EMBL/GenBank/DDBJ whole genome shotgun (WGS) entry which is preliminary data.</text>
</comment>
<protein>
    <submittedName>
        <fullName evidence="1">Uncharacterized protein</fullName>
    </submittedName>
</protein>
<reference evidence="1 2" key="1">
    <citation type="submission" date="2019-01" db="EMBL/GenBank/DDBJ databases">
        <title>Flavobacterium sp. nov.,isolated from freshwater.</title>
        <authorList>
            <person name="Zhang R."/>
            <person name="Du Z.-J."/>
        </authorList>
    </citation>
    <scope>NUCLEOTIDE SEQUENCE [LARGE SCALE GENOMIC DNA]</scope>
    <source>
        <strain evidence="1 2">1E403</strain>
    </source>
</reference>
<evidence type="ECO:0000313" key="1">
    <source>
        <dbReference type="EMBL" id="RWW99708.1"/>
    </source>
</evidence>
<evidence type="ECO:0000313" key="2">
    <source>
        <dbReference type="Proteomes" id="UP000287527"/>
    </source>
</evidence>
<gene>
    <name evidence="1" type="ORF">EPI11_12205</name>
</gene>
<accession>A0A3S4T0Q6</accession>
<proteinExistence type="predicted"/>
<keyword evidence="2" id="KW-1185">Reference proteome</keyword>